<evidence type="ECO:0000256" key="1">
    <source>
        <dbReference type="SAM" id="MobiDB-lite"/>
    </source>
</evidence>
<sequence length="59" mass="6651">MARSLPHSNRLRVSTAPLSAPNLWNLRSLTLTNASHIRDPESSHRPSIFPNPPMHNRLS</sequence>
<evidence type="ECO:0000313" key="3">
    <source>
        <dbReference type="EMBL" id="KZT32828.1"/>
    </source>
</evidence>
<name>A0A165XRS9_9AGAM</name>
<keyword evidence="4" id="KW-1185">Reference proteome</keyword>
<dbReference type="EMBL" id="KV428328">
    <property type="protein sequence ID" value="KZT32476.1"/>
    <property type="molecule type" value="Genomic_DNA"/>
</dbReference>
<evidence type="ECO:0000313" key="4">
    <source>
        <dbReference type="Proteomes" id="UP000076798"/>
    </source>
</evidence>
<organism evidence="2 4">
    <name type="scientific">Sistotremastrum suecicum HHB10207 ss-3</name>
    <dbReference type="NCBI Taxonomy" id="1314776"/>
    <lineage>
        <taxon>Eukaryota</taxon>
        <taxon>Fungi</taxon>
        <taxon>Dikarya</taxon>
        <taxon>Basidiomycota</taxon>
        <taxon>Agaricomycotina</taxon>
        <taxon>Agaricomycetes</taxon>
        <taxon>Sistotremastrales</taxon>
        <taxon>Sistotremastraceae</taxon>
        <taxon>Sistotremastrum</taxon>
    </lineage>
</organism>
<reference evidence="2 4" key="1">
    <citation type="journal article" date="2016" name="Mol. Biol. Evol.">
        <title>Comparative Genomics of Early-Diverging Mushroom-Forming Fungi Provides Insights into the Origins of Lignocellulose Decay Capabilities.</title>
        <authorList>
            <person name="Nagy L.G."/>
            <person name="Riley R."/>
            <person name="Tritt A."/>
            <person name="Adam C."/>
            <person name="Daum C."/>
            <person name="Floudas D."/>
            <person name="Sun H."/>
            <person name="Yadav J.S."/>
            <person name="Pangilinan J."/>
            <person name="Larsson K.H."/>
            <person name="Matsuura K."/>
            <person name="Barry K."/>
            <person name="Labutti K."/>
            <person name="Kuo R."/>
            <person name="Ohm R.A."/>
            <person name="Bhattacharya S.S."/>
            <person name="Shirouzu T."/>
            <person name="Yoshinaga Y."/>
            <person name="Martin F.M."/>
            <person name="Grigoriev I.V."/>
            <person name="Hibbett D.S."/>
        </authorList>
    </citation>
    <scope>NUCLEOTIDE SEQUENCE [LARGE SCALE GENOMIC DNA]</scope>
    <source>
        <strain evidence="2 4">HHB10207 ss-3</strain>
    </source>
</reference>
<dbReference type="Proteomes" id="UP000076798">
    <property type="component" value="Unassembled WGS sequence"/>
</dbReference>
<proteinExistence type="predicted"/>
<protein>
    <submittedName>
        <fullName evidence="2">Uncharacterized protein</fullName>
    </submittedName>
</protein>
<evidence type="ECO:0000313" key="2">
    <source>
        <dbReference type="EMBL" id="KZT32476.1"/>
    </source>
</evidence>
<accession>A0A165XRS9</accession>
<dbReference type="EMBL" id="KV428292">
    <property type="protein sequence ID" value="KZT32828.1"/>
    <property type="molecule type" value="Genomic_DNA"/>
</dbReference>
<gene>
    <name evidence="3" type="ORF">SISSUDRAFT_1055049</name>
    <name evidence="2" type="ORF">SISSUDRAFT_1055465</name>
</gene>
<dbReference type="AlphaFoldDB" id="A0A165XRS9"/>
<feature type="region of interest" description="Disordered" evidence="1">
    <location>
        <begin position="35"/>
        <end position="59"/>
    </location>
</feature>